<dbReference type="eggNOG" id="COG1114">
    <property type="taxonomic scope" value="Bacteria"/>
</dbReference>
<evidence type="ECO:0000313" key="11">
    <source>
        <dbReference type="Proteomes" id="UP000215383"/>
    </source>
</evidence>
<sequence>MQKIKTRDVIVIGFALFSMFFGAGNLIFPPHLGMTSGDEWLTGFSCFIFVEVFLSCVGIYAMVLGGGSITALEDAIGKIPGRILNIIIILCTGVLIAPPRTAATTFEMSIAPFTDKISLLAFSIIFFAIVFITTIRPTRFVDIIGKYLTPILVICTFILIIAGIVNPIGEIAPPLSSTVAQDGVIAGYQTMDILAVVGFGIVMLNTLRLKGYTDHKVQLKAIIYICIVAGLLLCSIYGGLAYLGATSSQVISHDLNQAQLIVAITRHLLGSTGTLILGIIVGFACLTTAIGLAGATAYFFEKISNGKIKYQTWIVINILISASLCNLGLTSIINLAVPILTTICPPFMVTVILLLFRNHIKNNAIYKVCAFIGLIFGLYYTIQSYI</sequence>
<dbReference type="Pfam" id="PF05525">
    <property type="entry name" value="Branch_AA_trans"/>
    <property type="match status" value="1"/>
</dbReference>
<feature type="transmembrane region" description="Helical" evidence="9">
    <location>
        <begin position="147"/>
        <end position="165"/>
    </location>
</feature>
<dbReference type="OrthoDB" id="9783920at2"/>
<name>A0A239TDK7_9FIRM</name>
<dbReference type="AlphaFoldDB" id="A0A239TDK7"/>
<keyword evidence="7 9" id="KW-1133">Transmembrane helix</keyword>
<dbReference type="GO" id="GO:0005304">
    <property type="term" value="F:L-valine transmembrane transporter activity"/>
    <property type="evidence" value="ECO:0007669"/>
    <property type="project" value="TreeGrafter"/>
</dbReference>
<evidence type="ECO:0000256" key="8">
    <source>
        <dbReference type="ARBA" id="ARBA00023136"/>
    </source>
</evidence>
<feature type="transmembrane region" description="Helical" evidence="9">
    <location>
        <begin position="312"/>
        <end position="333"/>
    </location>
</feature>
<dbReference type="PANTHER" id="PTHR30588">
    <property type="entry name" value="BRANCHED-CHAIN AMINO ACID TRANSPORT SYSTEM 2 CARRIER PROTEIN"/>
    <property type="match status" value="1"/>
</dbReference>
<feature type="transmembrane region" description="Helical" evidence="9">
    <location>
        <begin position="221"/>
        <end position="245"/>
    </location>
</feature>
<keyword evidence="6 9" id="KW-0029">Amino-acid transport</keyword>
<reference evidence="10 11" key="1">
    <citation type="submission" date="2017-06" db="EMBL/GenBank/DDBJ databases">
        <authorList>
            <consortium name="Pathogen Informatics"/>
        </authorList>
    </citation>
    <scope>NUCLEOTIDE SEQUENCE [LARGE SCALE GENOMIC DNA]</scope>
    <source>
        <strain evidence="10 11">NCTC10570</strain>
    </source>
</reference>
<feature type="transmembrane region" description="Helical" evidence="9">
    <location>
        <begin position="364"/>
        <end position="382"/>
    </location>
</feature>
<dbReference type="GeneID" id="78506390"/>
<keyword evidence="8 9" id="KW-0472">Membrane</keyword>
<feature type="transmembrane region" description="Helical" evidence="9">
    <location>
        <begin position="339"/>
        <end position="357"/>
    </location>
</feature>
<evidence type="ECO:0000256" key="1">
    <source>
        <dbReference type="ARBA" id="ARBA00004651"/>
    </source>
</evidence>
<organism evidence="10 11">
    <name type="scientific">Megamonas hypermegale</name>
    <dbReference type="NCBI Taxonomy" id="158847"/>
    <lineage>
        <taxon>Bacteria</taxon>
        <taxon>Bacillati</taxon>
        <taxon>Bacillota</taxon>
        <taxon>Negativicutes</taxon>
        <taxon>Selenomonadales</taxon>
        <taxon>Selenomonadaceae</taxon>
        <taxon>Megamonas</taxon>
    </lineage>
</organism>
<dbReference type="GO" id="GO:0015820">
    <property type="term" value="P:L-leucine transport"/>
    <property type="evidence" value="ECO:0007669"/>
    <property type="project" value="TreeGrafter"/>
</dbReference>
<dbReference type="GO" id="GO:0015818">
    <property type="term" value="P:isoleucine transport"/>
    <property type="evidence" value="ECO:0007669"/>
    <property type="project" value="TreeGrafter"/>
</dbReference>
<evidence type="ECO:0000256" key="7">
    <source>
        <dbReference type="ARBA" id="ARBA00022989"/>
    </source>
</evidence>
<feature type="transmembrane region" description="Helical" evidence="9">
    <location>
        <begin position="9"/>
        <end position="28"/>
    </location>
</feature>
<dbReference type="GO" id="GO:0015188">
    <property type="term" value="F:L-isoleucine transmembrane transporter activity"/>
    <property type="evidence" value="ECO:0007669"/>
    <property type="project" value="TreeGrafter"/>
</dbReference>
<comment type="subcellular location">
    <subcellularLocation>
        <location evidence="1 9">Cell membrane</location>
        <topology evidence="1 9">Multi-pass membrane protein</topology>
    </subcellularLocation>
</comment>
<gene>
    <name evidence="10" type="primary">brnQ_1</name>
    <name evidence="10" type="ORF">SAMEA4364220_00355</name>
</gene>
<comment type="function">
    <text evidence="9">Component of the transport system for branched-chain amino acids.</text>
</comment>
<dbReference type="GO" id="GO:0015190">
    <property type="term" value="F:L-leucine transmembrane transporter activity"/>
    <property type="evidence" value="ECO:0007669"/>
    <property type="project" value="TreeGrafter"/>
</dbReference>
<evidence type="ECO:0000256" key="4">
    <source>
        <dbReference type="ARBA" id="ARBA00022475"/>
    </source>
</evidence>
<keyword evidence="4" id="KW-1003">Cell membrane</keyword>
<feature type="transmembrane region" description="Helical" evidence="9">
    <location>
        <begin position="185"/>
        <end position="209"/>
    </location>
</feature>
<dbReference type="InterPro" id="IPR004685">
    <property type="entry name" value="Brnchd-chn_aa_trnsp_Livcs"/>
</dbReference>
<keyword evidence="3 9" id="KW-0813">Transport</keyword>
<accession>A0A239TDK7</accession>
<feature type="transmembrane region" description="Helical" evidence="9">
    <location>
        <begin position="79"/>
        <end position="97"/>
    </location>
</feature>
<keyword evidence="11" id="KW-1185">Reference proteome</keyword>
<feature type="transmembrane region" description="Helical" evidence="9">
    <location>
        <begin position="275"/>
        <end position="300"/>
    </location>
</feature>
<evidence type="ECO:0000313" key="10">
    <source>
        <dbReference type="EMBL" id="SNU95248.1"/>
    </source>
</evidence>
<dbReference type="NCBIfam" id="TIGR00796">
    <property type="entry name" value="livcs"/>
    <property type="match status" value="1"/>
</dbReference>
<dbReference type="GO" id="GO:0005886">
    <property type="term" value="C:plasma membrane"/>
    <property type="evidence" value="ECO:0007669"/>
    <property type="project" value="UniProtKB-SubCell"/>
</dbReference>
<evidence type="ECO:0000256" key="5">
    <source>
        <dbReference type="ARBA" id="ARBA00022692"/>
    </source>
</evidence>
<comment type="similarity">
    <text evidence="2 9">Belongs to the branched chain amino acid transporter family.</text>
</comment>
<proteinExistence type="inferred from homology"/>
<dbReference type="RefSeq" id="WP_036254215.1">
    <property type="nucleotide sequence ID" value="NZ_CASFMS010000043.1"/>
</dbReference>
<evidence type="ECO:0000256" key="9">
    <source>
        <dbReference type="RuleBase" id="RU362122"/>
    </source>
</evidence>
<dbReference type="EMBL" id="LT906446">
    <property type="protein sequence ID" value="SNU95248.1"/>
    <property type="molecule type" value="Genomic_DNA"/>
</dbReference>
<keyword evidence="5 9" id="KW-0812">Transmembrane</keyword>
<comment type="caution">
    <text evidence="9">Lacks conserved residue(s) required for the propagation of feature annotation.</text>
</comment>
<evidence type="ECO:0000256" key="2">
    <source>
        <dbReference type="ARBA" id="ARBA00008540"/>
    </source>
</evidence>
<feature type="transmembrane region" description="Helical" evidence="9">
    <location>
        <begin position="40"/>
        <end position="67"/>
    </location>
</feature>
<protein>
    <recommendedName>
        <fullName evidence="9">Branched-chain amino acid transport system carrier protein</fullName>
    </recommendedName>
</protein>
<evidence type="ECO:0000256" key="3">
    <source>
        <dbReference type="ARBA" id="ARBA00022448"/>
    </source>
</evidence>
<dbReference type="PANTHER" id="PTHR30588:SF0">
    <property type="entry name" value="BRANCHED-CHAIN AMINO ACID PERMEASE BRNQ"/>
    <property type="match status" value="1"/>
</dbReference>
<evidence type="ECO:0000256" key="6">
    <source>
        <dbReference type="ARBA" id="ARBA00022970"/>
    </source>
</evidence>
<dbReference type="Proteomes" id="UP000215383">
    <property type="component" value="Chromosome 1"/>
</dbReference>
<feature type="transmembrane region" description="Helical" evidence="9">
    <location>
        <begin position="117"/>
        <end position="135"/>
    </location>
</feature>